<gene>
    <name evidence="19" type="ORF">HMPREF1219_00657</name>
</gene>
<comment type="similarity">
    <text evidence="5 14">In the C-terminal section; belongs to the HTP reductase family.</text>
</comment>
<evidence type="ECO:0000256" key="16">
    <source>
        <dbReference type="PIRSR" id="PIRSR006769-2"/>
    </source>
</evidence>
<dbReference type="AlphaFoldDB" id="S2Z0Q1"/>
<keyword evidence="20" id="KW-1185">Reference proteome</keyword>
<dbReference type="EC" id="3.5.4.26" evidence="14"/>
<evidence type="ECO:0000313" key="19">
    <source>
        <dbReference type="EMBL" id="EPD70223.1"/>
    </source>
</evidence>
<dbReference type="InterPro" id="IPR016193">
    <property type="entry name" value="Cytidine_deaminase-like"/>
</dbReference>
<evidence type="ECO:0000256" key="17">
    <source>
        <dbReference type="PIRSR" id="PIRSR006769-3"/>
    </source>
</evidence>
<protein>
    <recommendedName>
        <fullName evidence="14">Riboflavin biosynthesis protein RibD</fullName>
    </recommendedName>
    <domain>
        <recommendedName>
            <fullName evidence="14">Diaminohydroxyphosphoribosylaminopyrimidine deaminase</fullName>
            <shortName evidence="14">DRAP deaminase</shortName>
            <ecNumber evidence="14">3.5.4.26</ecNumber>
        </recommendedName>
        <alternativeName>
            <fullName evidence="14">Riboflavin-specific deaminase</fullName>
        </alternativeName>
    </domain>
    <domain>
        <recommendedName>
            <fullName evidence="14">5-amino-6-(5-phosphoribosylamino)uracil reductase</fullName>
            <ecNumber evidence="14">1.1.1.193</ecNumber>
        </recommendedName>
        <alternativeName>
            <fullName evidence="14">HTP reductase</fullName>
        </alternativeName>
    </domain>
</protein>
<dbReference type="InterPro" id="IPR050765">
    <property type="entry name" value="Riboflavin_Biosynth_HTPR"/>
</dbReference>
<feature type="binding site" evidence="16">
    <location>
        <position position="288"/>
    </location>
    <ligand>
        <name>substrate</name>
    </ligand>
</feature>
<feature type="binding site" evidence="16">
    <location>
        <position position="225"/>
    </location>
    <ligand>
        <name>NADP(+)</name>
        <dbReference type="ChEBI" id="CHEBI:58349"/>
    </ligand>
</feature>
<dbReference type="Pfam" id="PF01872">
    <property type="entry name" value="RibD_C"/>
    <property type="match status" value="1"/>
</dbReference>
<dbReference type="InterPro" id="IPR024072">
    <property type="entry name" value="DHFR-like_dom_sf"/>
</dbReference>
<evidence type="ECO:0000256" key="4">
    <source>
        <dbReference type="ARBA" id="ARBA00005259"/>
    </source>
</evidence>
<dbReference type="eggNOG" id="COG1985">
    <property type="taxonomic scope" value="Bacteria"/>
</dbReference>
<dbReference type="PROSITE" id="PS00903">
    <property type="entry name" value="CYT_DCMP_DEAMINASES_1"/>
    <property type="match status" value="1"/>
</dbReference>
<dbReference type="Gene3D" id="3.40.140.10">
    <property type="entry name" value="Cytidine Deaminase, domain 2"/>
    <property type="match status" value="1"/>
</dbReference>
<dbReference type="Gene3D" id="3.40.430.10">
    <property type="entry name" value="Dihydrofolate Reductase, subunit A"/>
    <property type="match status" value="2"/>
</dbReference>
<dbReference type="SUPFAM" id="SSF53927">
    <property type="entry name" value="Cytidine deaminase-like"/>
    <property type="match status" value="1"/>
</dbReference>
<keyword evidence="11" id="KW-0511">Multifunctional enzyme</keyword>
<sequence>MIDRSDETHASDVTDAGDVTDLQAVAGASELTEEQRLGISAALDAGEEAVGRARPNPAVGCALVREGRVIATGSTQEVGGPHAEIMALHAAGDQARGATAYVTLEPCNHTGRTGPCSHALVEAGIAAVCYLTADTSSPEASGGADYLREHGVDVTYIPITVPALEPWLFAQEHKRPMFTVKLAHTIDGYAAALDGTSQWITGEAARAYAHRDRARRDAILVGTGTALADNPSLTARKPEGGLYPYQPDRIVFGSRKLPRSYNLYSTGFLQVDTLEELLALPYNDILVEGGPGVVTTLFAADLVDRVHSYAAPAFLGAGKPLVAHGWGESMADIKRFRRTDTILLGDDVLNVLERDTPTCLQAL</sequence>
<evidence type="ECO:0000256" key="5">
    <source>
        <dbReference type="ARBA" id="ARBA00007417"/>
    </source>
</evidence>
<dbReference type="PATRIC" id="fig|1125779.3.peg.645"/>
<evidence type="ECO:0000256" key="1">
    <source>
        <dbReference type="ARBA" id="ARBA00002151"/>
    </source>
</evidence>
<dbReference type="InterPro" id="IPR002734">
    <property type="entry name" value="RibDG_C"/>
</dbReference>
<evidence type="ECO:0000256" key="14">
    <source>
        <dbReference type="PIRNR" id="PIRNR006769"/>
    </source>
</evidence>
<comment type="similarity">
    <text evidence="4 14">In the N-terminal section; belongs to the cytidine and deoxycytidylate deaminase family.</text>
</comment>
<name>S2Z0Q1_9CORY</name>
<dbReference type="PANTHER" id="PTHR38011:SF7">
    <property type="entry name" value="2,5-DIAMINO-6-RIBOSYLAMINO-4(3H)-PYRIMIDINONE 5'-PHOSPHATE REDUCTASE"/>
    <property type="match status" value="1"/>
</dbReference>
<comment type="pathway">
    <text evidence="3 14">Cofactor biosynthesis; riboflavin biosynthesis; 5-amino-6-(D-ribitylamino)uracil from GTP: step 3/4.</text>
</comment>
<dbReference type="InterPro" id="IPR002125">
    <property type="entry name" value="CMP_dCMP_dom"/>
</dbReference>
<evidence type="ECO:0000313" key="20">
    <source>
        <dbReference type="Proteomes" id="UP000014408"/>
    </source>
</evidence>
<keyword evidence="7 14" id="KW-0479">Metal-binding</keyword>
<keyword evidence="6 14" id="KW-0686">Riboflavin biosynthesis</keyword>
<keyword evidence="9 14" id="KW-0521">NADP</keyword>
<evidence type="ECO:0000259" key="18">
    <source>
        <dbReference type="PROSITE" id="PS51747"/>
    </source>
</evidence>
<dbReference type="PROSITE" id="PS51747">
    <property type="entry name" value="CYT_DCMP_DEAMINASES_2"/>
    <property type="match status" value="1"/>
</dbReference>
<feature type="binding site" evidence="16">
    <location>
        <position position="254"/>
    </location>
    <ligand>
        <name>NADP(+)</name>
        <dbReference type="ChEBI" id="CHEBI:58349"/>
    </ligand>
</feature>
<dbReference type="InterPro" id="IPR004794">
    <property type="entry name" value="Eubact_RibD"/>
</dbReference>
<dbReference type="eggNOG" id="COG0117">
    <property type="taxonomic scope" value="Bacteria"/>
</dbReference>
<dbReference type="GO" id="GO:0008703">
    <property type="term" value="F:5-amino-6-(5-phosphoribosylamino)uracil reductase activity"/>
    <property type="evidence" value="ECO:0007669"/>
    <property type="project" value="UniProtKB-EC"/>
</dbReference>
<feature type="binding site" evidence="17">
    <location>
        <position position="82"/>
    </location>
    <ligand>
        <name>Zn(2+)</name>
        <dbReference type="ChEBI" id="CHEBI:29105"/>
        <note>catalytic</note>
    </ligand>
</feature>
<feature type="active site" description="Proton donor" evidence="15">
    <location>
        <position position="84"/>
    </location>
</feature>
<keyword evidence="8 14" id="KW-0862">Zinc</keyword>
<dbReference type="Pfam" id="PF00383">
    <property type="entry name" value="dCMP_cyt_deam_1"/>
    <property type="match status" value="1"/>
</dbReference>
<dbReference type="EMBL" id="ATBY01000009">
    <property type="protein sequence ID" value="EPD70223.1"/>
    <property type="molecule type" value="Genomic_DNA"/>
</dbReference>
<evidence type="ECO:0000256" key="6">
    <source>
        <dbReference type="ARBA" id="ARBA00022619"/>
    </source>
</evidence>
<evidence type="ECO:0000256" key="9">
    <source>
        <dbReference type="ARBA" id="ARBA00022857"/>
    </source>
</evidence>
<dbReference type="GO" id="GO:0009231">
    <property type="term" value="P:riboflavin biosynthetic process"/>
    <property type="evidence" value="ECO:0007669"/>
    <property type="project" value="UniProtKB-UniPathway"/>
</dbReference>
<evidence type="ECO:0000256" key="10">
    <source>
        <dbReference type="ARBA" id="ARBA00023002"/>
    </source>
</evidence>
<feature type="binding site" evidence="16">
    <location>
        <position position="229"/>
    </location>
    <ligand>
        <name>NADP(+)</name>
        <dbReference type="ChEBI" id="CHEBI:58349"/>
    </ligand>
</feature>
<accession>S2Z0Q1</accession>
<feature type="binding site" evidence="16">
    <location>
        <position position="236"/>
    </location>
    <ligand>
        <name>substrate</name>
    </ligand>
</feature>
<feature type="binding site" evidence="16">
    <location>
        <position position="233"/>
    </location>
    <ligand>
        <name>substrate</name>
    </ligand>
</feature>
<feature type="binding site" evidence="17">
    <location>
        <position position="107"/>
    </location>
    <ligand>
        <name>Zn(2+)</name>
        <dbReference type="ChEBI" id="CHEBI:29105"/>
        <note>catalytic</note>
    </ligand>
</feature>
<dbReference type="STRING" id="1125779.HMPREF1219_00657"/>
<evidence type="ECO:0000256" key="7">
    <source>
        <dbReference type="ARBA" id="ARBA00022723"/>
    </source>
</evidence>
<comment type="cofactor">
    <cofactor evidence="14 17">
        <name>Zn(2+)</name>
        <dbReference type="ChEBI" id="CHEBI:29105"/>
    </cofactor>
    <text evidence="14 17">Binds 1 zinc ion.</text>
</comment>
<reference evidence="19 20" key="1">
    <citation type="submission" date="2013-05" db="EMBL/GenBank/DDBJ databases">
        <title>The Genome Sequence of Corynebacterium pyruviciproducens 1773O (ATCC BAA-1742).</title>
        <authorList>
            <consortium name="The Broad Institute Genomics Platform"/>
            <person name="Earl A."/>
            <person name="Ward D."/>
            <person name="Feldgarden M."/>
            <person name="Gevers D."/>
            <person name="Tong J."/>
            <person name="Walker B."/>
            <person name="Young S."/>
            <person name="Zeng Q."/>
            <person name="Gargeya S."/>
            <person name="Fitzgerald M."/>
            <person name="Haas B."/>
            <person name="Abouelleil A."/>
            <person name="Allen A.W."/>
            <person name="Alvarado L."/>
            <person name="Arachchi H.M."/>
            <person name="Berlin A.M."/>
            <person name="Chapman S.B."/>
            <person name="Gainer-Dewar J."/>
            <person name="Goldberg J."/>
            <person name="Griggs A."/>
            <person name="Gujja S."/>
            <person name="Hansen M."/>
            <person name="Howarth C."/>
            <person name="Imamovic A."/>
            <person name="Ireland A."/>
            <person name="Larimer J."/>
            <person name="McCowan C."/>
            <person name="Murphy C."/>
            <person name="Pearson M."/>
            <person name="Poon T.W."/>
            <person name="Priest M."/>
            <person name="Roberts A."/>
            <person name="Saif S."/>
            <person name="Shea T."/>
            <person name="Sisk P."/>
            <person name="Sykes S."/>
            <person name="Wortman J."/>
            <person name="Nusbaum C."/>
            <person name="Birren B."/>
        </authorList>
    </citation>
    <scope>NUCLEOTIDE SEQUENCE [LARGE SCALE GENOMIC DNA]</scope>
    <source>
        <strain evidence="19 20">ATCC BAA-1742</strain>
    </source>
</reference>
<dbReference type="EC" id="1.1.1.193" evidence="14"/>
<comment type="pathway">
    <text evidence="2 14">Cofactor biosynthesis; riboflavin biosynthesis; 5-amino-6-(D-ribitylamino)uracil from GTP: step 2/4.</text>
</comment>
<dbReference type="HOGENOM" id="CLU_036590_1_0_11"/>
<feature type="binding site" evidence="16">
    <location>
        <position position="213"/>
    </location>
    <ligand>
        <name>substrate</name>
    </ligand>
</feature>
<dbReference type="RefSeq" id="WP_016457571.1">
    <property type="nucleotide sequence ID" value="NZ_KE150446.1"/>
</dbReference>
<evidence type="ECO:0000256" key="12">
    <source>
        <dbReference type="ARBA" id="ARBA00049861"/>
    </source>
</evidence>
<comment type="function">
    <text evidence="1 14">Converts 2,5-diamino-6-(ribosylamino)-4(3h)-pyrimidinone 5'-phosphate into 5-amino-6-(ribosylamino)-2,4(1h,3h)-pyrimidinedione 5'-phosphate.</text>
</comment>
<organism evidence="19 20">
    <name type="scientific">Corynebacterium pyruviciproducens ATCC BAA-1742</name>
    <dbReference type="NCBI Taxonomy" id="1125779"/>
    <lineage>
        <taxon>Bacteria</taxon>
        <taxon>Bacillati</taxon>
        <taxon>Actinomycetota</taxon>
        <taxon>Actinomycetes</taxon>
        <taxon>Mycobacteriales</taxon>
        <taxon>Corynebacteriaceae</taxon>
        <taxon>Corynebacterium</taxon>
    </lineage>
</organism>
<proteinExistence type="inferred from homology"/>
<evidence type="ECO:0000256" key="2">
    <source>
        <dbReference type="ARBA" id="ARBA00004882"/>
    </source>
</evidence>
<comment type="catalytic activity">
    <reaction evidence="12 14">
        <text>5-amino-6-(5-phospho-D-ribitylamino)uracil + NADP(+) = 5-amino-6-(5-phospho-D-ribosylamino)uracil + NADPH + H(+)</text>
        <dbReference type="Rhea" id="RHEA:17845"/>
        <dbReference type="ChEBI" id="CHEBI:15378"/>
        <dbReference type="ChEBI" id="CHEBI:57783"/>
        <dbReference type="ChEBI" id="CHEBI:58349"/>
        <dbReference type="ChEBI" id="CHEBI:58421"/>
        <dbReference type="ChEBI" id="CHEBI:58453"/>
        <dbReference type="EC" id="1.1.1.193"/>
    </reaction>
</comment>
<dbReference type="NCBIfam" id="TIGR00326">
    <property type="entry name" value="eubact_ribD"/>
    <property type="match status" value="1"/>
</dbReference>
<feature type="domain" description="CMP/dCMP-type deaminase" evidence="18">
    <location>
        <begin position="33"/>
        <end position="144"/>
    </location>
</feature>
<feature type="binding site" evidence="16">
    <location>
        <position position="183"/>
    </location>
    <ligand>
        <name>substrate</name>
    </ligand>
</feature>
<evidence type="ECO:0000256" key="13">
    <source>
        <dbReference type="ARBA" id="ARBA00049886"/>
    </source>
</evidence>
<dbReference type="PANTHER" id="PTHR38011">
    <property type="entry name" value="DIHYDROFOLATE REDUCTASE FAMILY PROTEIN (AFU_ORTHOLOGUE AFUA_8G06820)"/>
    <property type="match status" value="1"/>
</dbReference>
<evidence type="ECO:0000256" key="8">
    <source>
        <dbReference type="ARBA" id="ARBA00022833"/>
    </source>
</evidence>
<dbReference type="Proteomes" id="UP000014408">
    <property type="component" value="Unassembled WGS sequence"/>
</dbReference>
<dbReference type="SUPFAM" id="SSF53597">
    <property type="entry name" value="Dihydrofolate reductase-like"/>
    <property type="match status" value="1"/>
</dbReference>
<comment type="caution">
    <text evidence="19">The sequence shown here is derived from an EMBL/GenBank/DDBJ whole genome shotgun (WGS) entry which is preliminary data.</text>
</comment>
<feature type="binding site" evidence="16">
    <location>
        <position position="197"/>
    </location>
    <ligand>
        <name>substrate</name>
    </ligand>
</feature>
<dbReference type="InterPro" id="IPR016192">
    <property type="entry name" value="APOBEC/CMP_deaminase_Zn-bd"/>
</dbReference>
<evidence type="ECO:0000256" key="11">
    <source>
        <dbReference type="ARBA" id="ARBA00023268"/>
    </source>
</evidence>
<dbReference type="GO" id="GO:0008270">
    <property type="term" value="F:zinc ion binding"/>
    <property type="evidence" value="ECO:0007669"/>
    <property type="project" value="InterPro"/>
</dbReference>
<feature type="binding site" evidence="16">
    <location>
        <position position="199"/>
    </location>
    <ligand>
        <name>NADP(+)</name>
        <dbReference type="ChEBI" id="CHEBI:58349"/>
    </ligand>
</feature>
<feature type="binding site" evidence="17">
    <location>
        <position position="116"/>
    </location>
    <ligand>
        <name>Zn(2+)</name>
        <dbReference type="ChEBI" id="CHEBI:29105"/>
        <note>catalytic</note>
    </ligand>
</feature>
<dbReference type="PIRSF" id="PIRSF006769">
    <property type="entry name" value="RibD"/>
    <property type="match status" value="1"/>
</dbReference>
<dbReference type="CDD" id="cd01284">
    <property type="entry name" value="Riboflavin_deaminase-reductase"/>
    <property type="match status" value="1"/>
</dbReference>
<keyword evidence="10 14" id="KW-0560">Oxidoreductase</keyword>
<dbReference type="UniPathway" id="UPA00275">
    <property type="reaction ID" value="UER00401"/>
</dbReference>
<keyword evidence="14" id="KW-0378">Hydrolase</keyword>
<evidence type="ECO:0000256" key="15">
    <source>
        <dbReference type="PIRSR" id="PIRSR006769-1"/>
    </source>
</evidence>
<evidence type="ECO:0000256" key="3">
    <source>
        <dbReference type="ARBA" id="ARBA00004910"/>
    </source>
</evidence>
<dbReference type="GO" id="GO:0008835">
    <property type="term" value="F:diaminohydroxyphosphoribosylaminopyrimidine deaminase activity"/>
    <property type="evidence" value="ECO:0007669"/>
    <property type="project" value="UniProtKB-EC"/>
</dbReference>
<comment type="catalytic activity">
    <reaction evidence="13 14">
        <text>2,5-diamino-6-hydroxy-4-(5-phosphoribosylamino)-pyrimidine + H2O + H(+) = 5-amino-6-(5-phospho-D-ribosylamino)uracil + NH4(+)</text>
        <dbReference type="Rhea" id="RHEA:21868"/>
        <dbReference type="ChEBI" id="CHEBI:15377"/>
        <dbReference type="ChEBI" id="CHEBI:15378"/>
        <dbReference type="ChEBI" id="CHEBI:28938"/>
        <dbReference type="ChEBI" id="CHEBI:58453"/>
        <dbReference type="ChEBI" id="CHEBI:58614"/>
        <dbReference type="EC" id="3.5.4.26"/>
    </reaction>
</comment>